<dbReference type="AlphaFoldDB" id="X0VLX3"/>
<accession>X0VLX3</accession>
<sequence length="51" mass="6052">WYLDFIKREIEKLKEGRFTGNINFQVNWKEGSVANLNIGLNKSVRRIVKDN</sequence>
<proteinExistence type="predicted"/>
<protein>
    <submittedName>
        <fullName evidence="1">Uncharacterized protein</fullName>
    </submittedName>
</protein>
<dbReference type="EMBL" id="BARS01026514">
    <property type="protein sequence ID" value="GAG01521.1"/>
    <property type="molecule type" value="Genomic_DNA"/>
</dbReference>
<feature type="non-terminal residue" evidence="1">
    <location>
        <position position="1"/>
    </location>
</feature>
<gene>
    <name evidence="1" type="ORF">S01H1_41778</name>
</gene>
<reference evidence="1" key="1">
    <citation type="journal article" date="2014" name="Front. Microbiol.">
        <title>High frequency of phylogenetically diverse reductive dehalogenase-homologous genes in deep subseafloor sedimentary metagenomes.</title>
        <authorList>
            <person name="Kawai M."/>
            <person name="Futagami T."/>
            <person name="Toyoda A."/>
            <person name="Takaki Y."/>
            <person name="Nishi S."/>
            <person name="Hori S."/>
            <person name="Arai W."/>
            <person name="Tsubouchi T."/>
            <person name="Morono Y."/>
            <person name="Uchiyama I."/>
            <person name="Ito T."/>
            <person name="Fujiyama A."/>
            <person name="Inagaki F."/>
            <person name="Takami H."/>
        </authorList>
    </citation>
    <scope>NUCLEOTIDE SEQUENCE</scope>
    <source>
        <strain evidence="1">Expedition CK06-06</strain>
    </source>
</reference>
<organism evidence="1">
    <name type="scientific">marine sediment metagenome</name>
    <dbReference type="NCBI Taxonomy" id="412755"/>
    <lineage>
        <taxon>unclassified sequences</taxon>
        <taxon>metagenomes</taxon>
        <taxon>ecological metagenomes</taxon>
    </lineage>
</organism>
<name>X0VLX3_9ZZZZ</name>
<comment type="caution">
    <text evidence="1">The sequence shown here is derived from an EMBL/GenBank/DDBJ whole genome shotgun (WGS) entry which is preliminary data.</text>
</comment>
<evidence type="ECO:0000313" key="1">
    <source>
        <dbReference type="EMBL" id="GAG01521.1"/>
    </source>
</evidence>